<dbReference type="Pfam" id="PF20441">
    <property type="entry name" value="TerL_nuclease"/>
    <property type="match status" value="1"/>
</dbReference>
<gene>
    <name evidence="3" type="ORF">DWY77_00170</name>
</gene>
<comment type="caution">
    <text evidence="3">The sequence shown here is derived from an EMBL/GenBank/DDBJ whole genome shotgun (WGS) entry which is preliminary data.</text>
</comment>
<feature type="domain" description="Terminase large subunit-like ATPase" evidence="1">
    <location>
        <begin position="75"/>
        <end position="245"/>
    </location>
</feature>
<evidence type="ECO:0000259" key="1">
    <source>
        <dbReference type="Pfam" id="PF03354"/>
    </source>
</evidence>
<dbReference type="Pfam" id="PF03354">
    <property type="entry name" value="TerL_ATPase"/>
    <property type="match status" value="1"/>
</dbReference>
<accession>A0A412CHE2</accession>
<dbReference type="Proteomes" id="UP000286147">
    <property type="component" value="Unassembled WGS sequence"/>
</dbReference>
<dbReference type="EMBL" id="QRTP01000001">
    <property type="protein sequence ID" value="RGQ87017.1"/>
    <property type="molecule type" value="Genomic_DNA"/>
</dbReference>
<dbReference type="InterPro" id="IPR046462">
    <property type="entry name" value="TerL_nuclease"/>
</dbReference>
<protein>
    <submittedName>
        <fullName evidence="3">Terminase large subunit</fullName>
    </submittedName>
</protein>
<name>A0A412CHE2_9FIRM</name>
<evidence type="ECO:0000259" key="2">
    <source>
        <dbReference type="Pfam" id="PF20441"/>
    </source>
</evidence>
<dbReference type="Gene3D" id="3.40.50.300">
    <property type="entry name" value="P-loop containing nucleotide triphosphate hydrolases"/>
    <property type="match status" value="1"/>
</dbReference>
<organism evidence="3 4">
    <name type="scientific">Megamonas rupellensis</name>
    <dbReference type="NCBI Taxonomy" id="491921"/>
    <lineage>
        <taxon>Bacteria</taxon>
        <taxon>Bacillati</taxon>
        <taxon>Bacillota</taxon>
        <taxon>Negativicutes</taxon>
        <taxon>Selenomonadales</taxon>
        <taxon>Selenomonadaceae</taxon>
        <taxon>Megamonas</taxon>
    </lineage>
</organism>
<dbReference type="GO" id="GO:0004519">
    <property type="term" value="F:endonuclease activity"/>
    <property type="evidence" value="ECO:0007669"/>
    <property type="project" value="InterPro"/>
</dbReference>
<feature type="domain" description="Terminase large subunit-like endonuclease" evidence="2">
    <location>
        <begin position="268"/>
        <end position="541"/>
    </location>
</feature>
<dbReference type="PANTHER" id="PTHR41287:SF1">
    <property type="entry name" value="PROTEIN YMFN"/>
    <property type="match status" value="1"/>
</dbReference>
<dbReference type="InterPro" id="IPR005021">
    <property type="entry name" value="Terminase_largesu-like"/>
</dbReference>
<proteinExistence type="predicted"/>
<dbReference type="AlphaFoldDB" id="A0A412CHE2"/>
<dbReference type="RefSeq" id="WP_118035327.1">
    <property type="nucleotide sequence ID" value="NZ_QRTP01000001.1"/>
</dbReference>
<dbReference type="PANTHER" id="PTHR41287">
    <property type="match status" value="1"/>
</dbReference>
<evidence type="ECO:0000313" key="4">
    <source>
        <dbReference type="Proteomes" id="UP000286147"/>
    </source>
</evidence>
<dbReference type="InterPro" id="IPR046461">
    <property type="entry name" value="TerL_ATPase"/>
</dbReference>
<reference evidence="3 4" key="1">
    <citation type="submission" date="2018-08" db="EMBL/GenBank/DDBJ databases">
        <title>A genome reference for cultivated species of the human gut microbiota.</title>
        <authorList>
            <person name="Zou Y."/>
            <person name="Xue W."/>
            <person name="Luo G."/>
        </authorList>
    </citation>
    <scope>NUCLEOTIDE SEQUENCE [LARGE SCALE GENOMIC DNA]</scope>
    <source>
        <strain evidence="3 4">AF27-12</strain>
    </source>
</reference>
<dbReference type="InterPro" id="IPR027417">
    <property type="entry name" value="P-loop_NTPase"/>
</dbReference>
<sequence length="555" mass="63365">MNYIEVYYGKINNGDVVVSEKVAKLFKHLHDKLDDNNGRYIFDEQRANHAIDFIERYCKHSKGKWAGKPVILEVWQKAILSALFGFVDKNTGLRQYRELILIVARKNGKSTLSSGIGLYLLFADGEAGPEIYSVATKRDQAKIIWLESKRMVKKSPSLAKRSKSLVSEIQCNFNDGTFKALASDSDSLDGLNVHGALIDELHAIKDKNLYDVVIDGMTAREQPLSIITSTAGTIREGIFDLKYEEATNIIAGYDDENGYKDETILPVIYELDKRGEWTKPTCWAKANPALGTIKSREQLEDKVNRAKANPHYVKNLLCKDFNVRETATEAFLTFEQLNNEATFDIGILKPRYGIGGIDLSATTDLTCATMLFKTLEDEKRFYVEQMYWIPEELLEKRVNEDKVPYDIWLKRGFVRVSPGNSIDYRLIVEWFEEMQNEKDIYLFKCGYDSWSAKYFVQDMINTFGEPTMEPVIQGKKTLSGPMKALGADLEAKLINYNNNPVLKWCMANVSVDMDKNGNIQPCKLQNPRQRIDGFASLLDAYVVYERNKDDYMNII</sequence>
<evidence type="ECO:0000313" key="3">
    <source>
        <dbReference type="EMBL" id="RGQ87017.1"/>
    </source>
</evidence>